<gene>
    <name evidence="13" type="ORF">C7954_11937</name>
</gene>
<comment type="similarity">
    <text evidence="2">Belongs to the asparagine synthetase family.</text>
</comment>
<accession>A0A4R8GBY6</accession>
<reference evidence="13 14" key="1">
    <citation type="submission" date="2019-03" db="EMBL/GenBank/DDBJ databases">
        <title>Subsurface microbial communities from deep shales in Ohio and West Virginia, USA.</title>
        <authorList>
            <person name="Wrighton K."/>
        </authorList>
    </citation>
    <scope>NUCLEOTIDE SEQUENCE [LARGE SCALE GENOMIC DNA]</scope>
    <source>
        <strain evidence="13 14">DSMZ 11287</strain>
    </source>
</reference>
<evidence type="ECO:0000256" key="6">
    <source>
        <dbReference type="ARBA" id="ARBA00022888"/>
    </source>
</evidence>
<dbReference type="Gene3D" id="3.60.20.10">
    <property type="entry name" value="Glutamine Phosphoribosylpyrophosphate, subunit 1, domain 1"/>
    <property type="match status" value="1"/>
</dbReference>
<comment type="catalytic activity">
    <reaction evidence="8">
        <text>L-aspartate + L-glutamine + ATP + H2O = L-asparagine + L-glutamate + AMP + diphosphate + H(+)</text>
        <dbReference type="Rhea" id="RHEA:12228"/>
        <dbReference type="ChEBI" id="CHEBI:15377"/>
        <dbReference type="ChEBI" id="CHEBI:15378"/>
        <dbReference type="ChEBI" id="CHEBI:29985"/>
        <dbReference type="ChEBI" id="CHEBI:29991"/>
        <dbReference type="ChEBI" id="CHEBI:30616"/>
        <dbReference type="ChEBI" id="CHEBI:33019"/>
        <dbReference type="ChEBI" id="CHEBI:58048"/>
        <dbReference type="ChEBI" id="CHEBI:58359"/>
        <dbReference type="ChEBI" id="CHEBI:456215"/>
        <dbReference type="EC" id="6.3.5.4"/>
    </reaction>
</comment>
<keyword evidence="4 10" id="KW-0547">Nucleotide-binding</keyword>
<evidence type="ECO:0000256" key="11">
    <source>
        <dbReference type="PIRSR" id="PIRSR001589-3"/>
    </source>
</evidence>
<dbReference type="SUPFAM" id="SSF56235">
    <property type="entry name" value="N-terminal nucleophile aminohydrolases (Ntn hydrolases)"/>
    <property type="match status" value="1"/>
</dbReference>
<dbReference type="GO" id="GO:0004066">
    <property type="term" value="F:asparagine synthase (glutamine-hydrolyzing) activity"/>
    <property type="evidence" value="ECO:0007669"/>
    <property type="project" value="UniProtKB-EC"/>
</dbReference>
<dbReference type="RefSeq" id="WP_134059412.1">
    <property type="nucleotide sequence ID" value="NZ_SOEF01000019.1"/>
</dbReference>
<comment type="caution">
    <text evidence="13">The sequence shown here is derived from an EMBL/GenBank/DDBJ whole genome shotgun (WGS) entry which is preliminary data.</text>
</comment>
<dbReference type="Gene3D" id="3.40.50.620">
    <property type="entry name" value="HUPs"/>
    <property type="match status" value="1"/>
</dbReference>
<sequence>MCGINGFYQFKNRFNKNKIENIISEMNKKIIHRGPDEDGAFINNNIGLGMRRLSIIDLDTGSQPIFNEDKTLVIVFNGEIYNYKSLKKDLLNKGHTFYTDSDTEVVLHCYEEYKENSFNKLNGMFVFSIYNLKSDRLIIARDRAGEKPLYYHKNNDFFIFASELKSILSTNLLKKEINIQALNQYFRLTYIPAPLTIFNNVYKLKPGHYIEINKNEEIEQKQYWNVQYNEESLIRDYNDCKNKLRETMFKAVEEAMVADVPIGTFLSGGIDSTIITGIASQLSNKKIDTFTIGFRDKQFDESGRAKIAAEFHDTNHHIKYLEHQDILKHLDKILKNIDEPFADPSYLPTYMVSNFASGHVKTVLTGDSGDELFGGYDKYLINYYSNLYNKVPKWLRENIIEKIIYKLPDTTSFTRKIRKVINNSNKNVFDQRKSLMCLGFGNEEIKQLFQKQYIQEDSLDFIEDYYDEVDMKNELHKTLYTDLKVVLEGDMLHKVDRTSMLNSLETRVPMLHKDVIELSAQIPAKYKINTKNKKIILKDTFSDLIPDKLFNAKKHGFRVPIDKWFKNELKSNLLNELNEEQIRSEKLFNYDYIENILNDHFTNKVNRSRELWSLFVFEKWLHEYL</sequence>
<evidence type="ECO:0000256" key="8">
    <source>
        <dbReference type="ARBA" id="ARBA00048741"/>
    </source>
</evidence>
<dbReference type="SUPFAM" id="SSF52402">
    <property type="entry name" value="Adenine nucleotide alpha hydrolases-like"/>
    <property type="match status" value="1"/>
</dbReference>
<dbReference type="Pfam" id="PF00733">
    <property type="entry name" value="Asn_synthase"/>
    <property type="match status" value="1"/>
</dbReference>
<feature type="domain" description="Glutamine amidotransferase type-2" evidence="12">
    <location>
        <begin position="2"/>
        <end position="215"/>
    </location>
</feature>
<evidence type="ECO:0000256" key="7">
    <source>
        <dbReference type="ARBA" id="ARBA00022962"/>
    </source>
</evidence>
<dbReference type="EC" id="6.3.5.4" evidence="3"/>
<evidence type="ECO:0000256" key="3">
    <source>
        <dbReference type="ARBA" id="ARBA00012737"/>
    </source>
</evidence>
<dbReference type="InterPro" id="IPR014729">
    <property type="entry name" value="Rossmann-like_a/b/a_fold"/>
</dbReference>
<organism evidence="13 14">
    <name type="scientific">Halanaerobium congolense</name>
    <dbReference type="NCBI Taxonomy" id="54121"/>
    <lineage>
        <taxon>Bacteria</taxon>
        <taxon>Bacillati</taxon>
        <taxon>Bacillota</taxon>
        <taxon>Clostridia</taxon>
        <taxon>Halanaerobiales</taxon>
        <taxon>Halanaerobiaceae</taxon>
        <taxon>Halanaerobium</taxon>
    </lineage>
</organism>
<feature type="site" description="Important for beta-aspartyl-AMP intermediate formation" evidence="11">
    <location>
        <position position="367"/>
    </location>
</feature>
<evidence type="ECO:0000256" key="9">
    <source>
        <dbReference type="PIRSR" id="PIRSR001589-1"/>
    </source>
</evidence>
<dbReference type="AlphaFoldDB" id="A0A4R8GBY6"/>
<evidence type="ECO:0000256" key="5">
    <source>
        <dbReference type="ARBA" id="ARBA00022840"/>
    </source>
</evidence>
<dbReference type="PROSITE" id="PS51278">
    <property type="entry name" value="GATASE_TYPE_2"/>
    <property type="match status" value="1"/>
</dbReference>
<dbReference type="PANTHER" id="PTHR43284">
    <property type="entry name" value="ASPARAGINE SYNTHETASE (GLUTAMINE-HYDROLYZING)"/>
    <property type="match status" value="1"/>
</dbReference>
<dbReference type="InterPro" id="IPR006426">
    <property type="entry name" value="Asn_synth_AEB"/>
</dbReference>
<dbReference type="InterPro" id="IPR029055">
    <property type="entry name" value="Ntn_hydrolases_N"/>
</dbReference>
<dbReference type="GeneID" id="57013017"/>
<dbReference type="InterPro" id="IPR017932">
    <property type="entry name" value="GATase_2_dom"/>
</dbReference>
<comment type="pathway">
    <text evidence="1">Amino-acid biosynthesis; L-asparagine biosynthesis; L-asparagine from L-aspartate (L-Gln route): step 1/1.</text>
</comment>
<feature type="binding site" evidence="10">
    <location>
        <position position="102"/>
    </location>
    <ligand>
        <name>L-glutamine</name>
        <dbReference type="ChEBI" id="CHEBI:58359"/>
    </ligand>
</feature>
<dbReference type="PIRSF" id="PIRSF001589">
    <property type="entry name" value="Asn_synthetase_glu-h"/>
    <property type="match status" value="1"/>
</dbReference>
<name>A0A4R8GBY6_9FIRM</name>
<dbReference type="GO" id="GO:0005524">
    <property type="term" value="F:ATP binding"/>
    <property type="evidence" value="ECO:0007669"/>
    <property type="project" value="UniProtKB-KW"/>
</dbReference>
<keyword evidence="6 9" id="KW-0061">Asparagine biosynthesis</keyword>
<dbReference type="GO" id="GO:0005829">
    <property type="term" value="C:cytosol"/>
    <property type="evidence" value="ECO:0007669"/>
    <property type="project" value="TreeGrafter"/>
</dbReference>
<evidence type="ECO:0000313" key="13">
    <source>
        <dbReference type="EMBL" id="TDX42926.1"/>
    </source>
</evidence>
<keyword evidence="7 9" id="KW-0315">Glutamine amidotransferase</keyword>
<evidence type="ECO:0000256" key="4">
    <source>
        <dbReference type="ARBA" id="ARBA00022741"/>
    </source>
</evidence>
<feature type="active site" description="For GATase activity" evidence="9">
    <location>
        <position position="2"/>
    </location>
</feature>
<dbReference type="EMBL" id="SOEF01000019">
    <property type="protein sequence ID" value="TDX42926.1"/>
    <property type="molecule type" value="Genomic_DNA"/>
</dbReference>
<dbReference type="InterPro" id="IPR033738">
    <property type="entry name" value="AsnB_N"/>
</dbReference>
<dbReference type="CDD" id="cd00712">
    <property type="entry name" value="AsnB"/>
    <property type="match status" value="1"/>
</dbReference>
<dbReference type="Pfam" id="PF13537">
    <property type="entry name" value="GATase_7"/>
    <property type="match status" value="1"/>
</dbReference>
<protein>
    <recommendedName>
        <fullName evidence="3">asparagine synthase (glutamine-hydrolyzing)</fullName>
        <ecNumber evidence="3">6.3.5.4</ecNumber>
    </recommendedName>
</protein>
<dbReference type="GO" id="GO:0006529">
    <property type="term" value="P:asparagine biosynthetic process"/>
    <property type="evidence" value="ECO:0007669"/>
    <property type="project" value="UniProtKB-KW"/>
</dbReference>
<evidence type="ECO:0000313" key="14">
    <source>
        <dbReference type="Proteomes" id="UP000295472"/>
    </source>
</evidence>
<feature type="binding site" evidence="10">
    <location>
        <position position="292"/>
    </location>
    <ligand>
        <name>ATP</name>
        <dbReference type="ChEBI" id="CHEBI:30616"/>
    </ligand>
</feature>
<evidence type="ECO:0000259" key="12">
    <source>
        <dbReference type="PROSITE" id="PS51278"/>
    </source>
</evidence>
<keyword evidence="5 10" id="KW-0067">ATP-binding</keyword>
<dbReference type="Proteomes" id="UP000295472">
    <property type="component" value="Unassembled WGS sequence"/>
</dbReference>
<dbReference type="InterPro" id="IPR051786">
    <property type="entry name" value="ASN_synthetase/amidase"/>
</dbReference>
<evidence type="ECO:0000256" key="10">
    <source>
        <dbReference type="PIRSR" id="PIRSR001589-2"/>
    </source>
</evidence>
<evidence type="ECO:0000256" key="1">
    <source>
        <dbReference type="ARBA" id="ARBA00005187"/>
    </source>
</evidence>
<dbReference type="NCBIfam" id="TIGR01536">
    <property type="entry name" value="asn_synth_AEB"/>
    <property type="match status" value="1"/>
</dbReference>
<keyword evidence="9" id="KW-0028">Amino-acid biosynthesis</keyword>
<proteinExistence type="inferred from homology"/>
<dbReference type="PANTHER" id="PTHR43284:SF1">
    <property type="entry name" value="ASPARAGINE SYNTHETASE"/>
    <property type="match status" value="1"/>
</dbReference>
<evidence type="ECO:0000256" key="2">
    <source>
        <dbReference type="ARBA" id="ARBA00005752"/>
    </source>
</evidence>
<dbReference type="InterPro" id="IPR001962">
    <property type="entry name" value="Asn_synthase"/>
</dbReference>
<dbReference type="CDD" id="cd01991">
    <property type="entry name" value="Asn_synthase_B_C"/>
    <property type="match status" value="1"/>
</dbReference>